<accession>A0A5C8P7F8</accession>
<keyword evidence="2" id="KW-1185">Reference proteome</keyword>
<dbReference type="AlphaFoldDB" id="A0A5C8P7F8"/>
<evidence type="ECO:0000313" key="1">
    <source>
        <dbReference type="EMBL" id="TXL69674.1"/>
    </source>
</evidence>
<proteinExistence type="predicted"/>
<comment type="caution">
    <text evidence="1">The sequence shown here is derived from an EMBL/GenBank/DDBJ whole genome shotgun (WGS) entry which is preliminary data.</text>
</comment>
<evidence type="ECO:0000313" key="2">
    <source>
        <dbReference type="Proteomes" id="UP000321638"/>
    </source>
</evidence>
<gene>
    <name evidence="1" type="ORF">FHP25_38080</name>
</gene>
<dbReference type="RefSeq" id="WP_147852249.1">
    <property type="nucleotide sequence ID" value="NZ_VDUZ01000075.1"/>
</dbReference>
<protein>
    <submittedName>
        <fullName evidence="1">Uncharacterized protein</fullName>
    </submittedName>
</protein>
<dbReference type="EMBL" id="VDUZ01000075">
    <property type="protein sequence ID" value="TXL69674.1"/>
    <property type="molecule type" value="Genomic_DNA"/>
</dbReference>
<dbReference type="Proteomes" id="UP000321638">
    <property type="component" value="Unassembled WGS sequence"/>
</dbReference>
<sequence length="303" mass="32324">MTAALVAAIAGLTTTLHRALAQVGAPVACPGVSDLLRIAPSQDVHLDVLSYRVGALTQRLHLCSKRIGDDWFDPAEEGRRRAMGLMFEWVGAFGCALTEYASAPSVLGRPLGGPRASYLREAAQLEALKDSYEAEADLRESTPLDHFRAVQLLAKIQSRWNKSTDADRAELVAREAGGDPNAAIALATLALTADAGPADIGLALALLRKATQLGSVQAPLMGAQYAAMASRSADAAGGSNRYRQLERDFLATAAYRGSADAMAQMLPLLLRSGNADDATAYVFWVTQQRGIMRDMHEIRSACL</sequence>
<organism evidence="1 2">
    <name type="scientific">Vineibacter terrae</name>
    <dbReference type="NCBI Taxonomy" id="2586908"/>
    <lineage>
        <taxon>Bacteria</taxon>
        <taxon>Pseudomonadati</taxon>
        <taxon>Pseudomonadota</taxon>
        <taxon>Alphaproteobacteria</taxon>
        <taxon>Hyphomicrobiales</taxon>
        <taxon>Vineibacter</taxon>
    </lineage>
</organism>
<name>A0A5C8P7F8_9HYPH</name>
<dbReference type="OrthoDB" id="9794175at2"/>
<reference evidence="1 2" key="1">
    <citation type="submission" date="2019-06" db="EMBL/GenBank/DDBJ databases">
        <title>New taxonomy in bacterial strain CC-CFT640, isolated from vineyard.</title>
        <authorList>
            <person name="Lin S.-Y."/>
            <person name="Tsai C.-F."/>
            <person name="Young C.-C."/>
        </authorList>
    </citation>
    <scope>NUCLEOTIDE SEQUENCE [LARGE SCALE GENOMIC DNA]</scope>
    <source>
        <strain evidence="1 2">CC-CFT640</strain>
    </source>
</reference>